<proteinExistence type="predicted"/>
<sequence>MEFDKLNDHSHTSEEQLKNEQNTQLLAQQQNYLRILQEWVDNTPVPSSENGPGSAAQSSIGFVWGLYQHTLKIFSFLNTGDDKLFKRSLGKLFLWGDSFRDGKLDNVLDESDNLKGAVVASLVGIGKVLLHKQSQLDLGSPNRSNFMMQDMKVLIEKAHTITSEDHDEDTPSDSSYQELTDDPLLRTEQVAEILMIYVDNLMDLVPSMEDTLESLNDQLEDDLAEPVKFQVSAPAQPYAWRVYDKYPRANIHLIERLAEANWQRHISLRSTEDQPHEEKDHPAAPKMMFTSTSVFHDSGIGSSAPARSTYAATVVSHSSFKSTTADKENSDLRVRSTPKEVFEGIPFICQICGSTLSKIKNRVDWRRHVFADLKPYMCTFAGCKEEFKKFPERSLWEEHEFSQHRLNNYWKCSDCSYRLPTEDDWCAHVKSAHGLNSSDPQYRAAALFAKSFMALPIELQDCPLCLSPGRSRRQFVTHVGKHMEGIALSALPRSEETAESDEEEVDFYGEETADLETAEKPGFEEYELYRLDLRADRYVSSGIRNSMSDRELTLARDQAYDGYSNDIGPLQRPLTVAEIKEQFISGPCLLEGCRSTKVFVNYREFIGHIKRVHVGGFYCTIQGCILRRPFAKKGELDRHIAAKHLGNRNYICSRYLLEVNLCAENQDMESERQTKGTR</sequence>
<dbReference type="InterPro" id="IPR058925">
    <property type="entry name" value="zf-C2H2_AcuF"/>
</dbReference>
<name>A0ABR4P5K7_9HELO</name>
<feature type="domain" description="C2H2-type" evidence="2">
    <location>
        <begin position="376"/>
        <end position="404"/>
    </location>
</feature>
<feature type="domain" description="C2H2-type" evidence="2">
    <location>
        <begin position="586"/>
        <end position="613"/>
    </location>
</feature>
<organism evidence="3 4">
    <name type="scientific">Phlyctema vagabunda</name>
    <dbReference type="NCBI Taxonomy" id="108571"/>
    <lineage>
        <taxon>Eukaryota</taxon>
        <taxon>Fungi</taxon>
        <taxon>Dikarya</taxon>
        <taxon>Ascomycota</taxon>
        <taxon>Pezizomycotina</taxon>
        <taxon>Leotiomycetes</taxon>
        <taxon>Helotiales</taxon>
        <taxon>Dermateaceae</taxon>
        <taxon>Phlyctema</taxon>
    </lineage>
</organism>
<accession>A0ABR4P5K7</accession>
<dbReference type="Pfam" id="PF26082">
    <property type="entry name" value="zf-C2H2_AcuF"/>
    <property type="match status" value="1"/>
</dbReference>
<dbReference type="InterPro" id="IPR013087">
    <property type="entry name" value="Znf_C2H2_type"/>
</dbReference>
<dbReference type="EMBL" id="JBFCZG010000009">
    <property type="protein sequence ID" value="KAL3418590.1"/>
    <property type="molecule type" value="Genomic_DNA"/>
</dbReference>
<feature type="domain" description="C2H2-type" evidence="2">
    <location>
        <begin position="460"/>
        <end position="482"/>
    </location>
</feature>
<feature type="domain" description="C2H2-type" evidence="2">
    <location>
        <begin position="410"/>
        <end position="433"/>
    </location>
</feature>
<dbReference type="Proteomes" id="UP001629113">
    <property type="component" value="Unassembled WGS sequence"/>
</dbReference>
<dbReference type="PANTHER" id="PTHR35391:SF7">
    <property type="entry name" value="C2H2-TYPE DOMAIN-CONTAINING PROTEIN"/>
    <property type="match status" value="1"/>
</dbReference>
<feature type="compositionally biased region" description="Basic and acidic residues" evidence="1">
    <location>
        <begin position="1"/>
        <end position="18"/>
    </location>
</feature>
<evidence type="ECO:0000313" key="4">
    <source>
        <dbReference type="Proteomes" id="UP001629113"/>
    </source>
</evidence>
<protein>
    <recommendedName>
        <fullName evidence="2">C2H2-type domain-containing protein</fullName>
    </recommendedName>
</protein>
<dbReference type="PANTHER" id="PTHR35391">
    <property type="entry name" value="C2H2-TYPE DOMAIN-CONTAINING PROTEIN-RELATED"/>
    <property type="match status" value="1"/>
</dbReference>
<evidence type="ECO:0000259" key="2">
    <source>
        <dbReference type="SMART" id="SM00355"/>
    </source>
</evidence>
<keyword evidence="4" id="KW-1185">Reference proteome</keyword>
<evidence type="ECO:0000313" key="3">
    <source>
        <dbReference type="EMBL" id="KAL3418590.1"/>
    </source>
</evidence>
<gene>
    <name evidence="3" type="ORF">PVAG01_10306</name>
</gene>
<feature type="domain" description="C2H2-type" evidence="2">
    <location>
        <begin position="617"/>
        <end position="644"/>
    </location>
</feature>
<reference evidence="3 4" key="1">
    <citation type="submission" date="2024-06" db="EMBL/GenBank/DDBJ databases">
        <title>Complete genome of Phlyctema vagabunda strain 19-DSS-EL-015.</title>
        <authorList>
            <person name="Fiorenzani C."/>
        </authorList>
    </citation>
    <scope>NUCLEOTIDE SEQUENCE [LARGE SCALE GENOMIC DNA]</scope>
    <source>
        <strain evidence="3 4">19-DSS-EL-015</strain>
    </source>
</reference>
<feature type="region of interest" description="Disordered" evidence="1">
    <location>
        <begin position="1"/>
        <end position="20"/>
    </location>
</feature>
<comment type="caution">
    <text evidence="3">The sequence shown here is derived from an EMBL/GenBank/DDBJ whole genome shotgun (WGS) entry which is preliminary data.</text>
</comment>
<dbReference type="SMART" id="SM00355">
    <property type="entry name" value="ZnF_C2H2"/>
    <property type="match status" value="5"/>
</dbReference>
<evidence type="ECO:0000256" key="1">
    <source>
        <dbReference type="SAM" id="MobiDB-lite"/>
    </source>
</evidence>